<feature type="signal peptide" evidence="2">
    <location>
        <begin position="1"/>
        <end position="18"/>
    </location>
</feature>
<name>A0A4W6G444_LATCA</name>
<dbReference type="InterPro" id="IPR018378">
    <property type="entry name" value="C-type_lectin_CS"/>
</dbReference>
<sequence length="139" mass="15966">MIQIISLSSLLCIAETAGNVKTYVFVPTLLTWTDARDYCRTHHTDLPMIENSIENTDVFKAKPASASVWIGLYRMAWVWSDNSNSLFRNWKTGQPNNYGLNQYCTAEDALHEWDDKDCALKYPFICHEGDCSYNTEKNI</sequence>
<reference evidence="5" key="1">
    <citation type="submission" date="2015-09" db="EMBL/GenBank/DDBJ databases">
        <authorList>
            <person name="Sai Rama Sridatta P."/>
        </authorList>
    </citation>
    <scope>NUCLEOTIDE SEQUENCE [LARGE SCALE GENOMIC DNA]</scope>
</reference>
<keyword evidence="5" id="KW-1185">Reference proteome</keyword>
<feature type="chain" id="PRO_5021275861" description="C-type lectin domain-containing protein" evidence="2">
    <location>
        <begin position="19"/>
        <end position="139"/>
    </location>
</feature>
<dbReference type="PROSITE" id="PS00615">
    <property type="entry name" value="C_TYPE_LECTIN_1"/>
    <property type="match status" value="1"/>
</dbReference>
<dbReference type="SMART" id="SM00034">
    <property type="entry name" value="CLECT"/>
    <property type="match status" value="1"/>
</dbReference>
<evidence type="ECO:0000256" key="2">
    <source>
        <dbReference type="SAM" id="SignalP"/>
    </source>
</evidence>
<dbReference type="InterPro" id="IPR016187">
    <property type="entry name" value="CTDL_fold"/>
</dbReference>
<dbReference type="InterPro" id="IPR016186">
    <property type="entry name" value="C-type_lectin-like/link_sf"/>
</dbReference>
<dbReference type="SUPFAM" id="SSF56436">
    <property type="entry name" value="C-type lectin-like"/>
    <property type="match status" value="1"/>
</dbReference>
<dbReference type="Gene3D" id="3.10.100.10">
    <property type="entry name" value="Mannose-Binding Protein A, subunit A"/>
    <property type="match status" value="1"/>
</dbReference>
<protein>
    <recommendedName>
        <fullName evidence="3">C-type lectin domain-containing protein</fullName>
    </recommendedName>
</protein>
<organism evidence="4 5">
    <name type="scientific">Lates calcarifer</name>
    <name type="common">Barramundi</name>
    <name type="synonym">Holocentrus calcarifer</name>
    <dbReference type="NCBI Taxonomy" id="8187"/>
    <lineage>
        <taxon>Eukaryota</taxon>
        <taxon>Metazoa</taxon>
        <taxon>Chordata</taxon>
        <taxon>Craniata</taxon>
        <taxon>Vertebrata</taxon>
        <taxon>Euteleostomi</taxon>
        <taxon>Actinopterygii</taxon>
        <taxon>Neopterygii</taxon>
        <taxon>Teleostei</taxon>
        <taxon>Neoteleostei</taxon>
        <taxon>Acanthomorphata</taxon>
        <taxon>Carangaria</taxon>
        <taxon>Carangaria incertae sedis</taxon>
        <taxon>Centropomidae</taxon>
        <taxon>Lates</taxon>
    </lineage>
</organism>
<evidence type="ECO:0000313" key="5">
    <source>
        <dbReference type="Proteomes" id="UP000314980"/>
    </source>
</evidence>
<dbReference type="PROSITE" id="PS50041">
    <property type="entry name" value="C_TYPE_LECTIN_2"/>
    <property type="match status" value="1"/>
</dbReference>
<accession>A0A4W6G444</accession>
<feature type="domain" description="C-type lectin" evidence="3">
    <location>
        <begin position="23"/>
        <end position="127"/>
    </location>
</feature>
<dbReference type="InterPro" id="IPR001304">
    <property type="entry name" value="C-type_lectin-like"/>
</dbReference>
<dbReference type="Ensembl" id="ENSLCAT00010060128.1">
    <property type="protein sequence ID" value="ENSLCAP00010058528.1"/>
    <property type="gene ID" value="ENSLCAG00010027295.1"/>
</dbReference>
<evidence type="ECO:0000313" key="4">
    <source>
        <dbReference type="Ensembl" id="ENSLCAP00010058528.1"/>
    </source>
</evidence>
<keyword evidence="1" id="KW-1015">Disulfide bond</keyword>
<dbReference type="PANTHER" id="PTHR45784:SF3">
    <property type="entry name" value="C-TYPE LECTIN DOMAIN FAMILY 4 MEMBER K-LIKE-RELATED"/>
    <property type="match status" value="1"/>
</dbReference>
<dbReference type="PANTHER" id="PTHR45784">
    <property type="entry name" value="C-TYPE LECTIN DOMAIN FAMILY 20 MEMBER A-RELATED"/>
    <property type="match status" value="1"/>
</dbReference>
<dbReference type="InParanoid" id="A0A4W6G444"/>
<proteinExistence type="predicted"/>
<reference evidence="4" key="3">
    <citation type="submission" date="2025-09" db="UniProtKB">
        <authorList>
            <consortium name="Ensembl"/>
        </authorList>
    </citation>
    <scope>IDENTIFICATION</scope>
</reference>
<dbReference type="Pfam" id="PF00059">
    <property type="entry name" value="Lectin_C"/>
    <property type="match status" value="1"/>
</dbReference>
<keyword evidence="2" id="KW-0732">Signal</keyword>
<dbReference type="GeneTree" id="ENSGT00940000163911"/>
<evidence type="ECO:0000259" key="3">
    <source>
        <dbReference type="PROSITE" id="PS50041"/>
    </source>
</evidence>
<dbReference type="Proteomes" id="UP000314980">
    <property type="component" value="Unassembled WGS sequence"/>
</dbReference>
<dbReference type="AlphaFoldDB" id="A0A4W6G444"/>
<reference evidence="4" key="2">
    <citation type="submission" date="2025-08" db="UniProtKB">
        <authorList>
            <consortium name="Ensembl"/>
        </authorList>
    </citation>
    <scope>IDENTIFICATION</scope>
</reference>
<evidence type="ECO:0000256" key="1">
    <source>
        <dbReference type="ARBA" id="ARBA00023157"/>
    </source>
</evidence>